<dbReference type="STRING" id="1441930.Z042_01620"/>
<evidence type="ECO:0000313" key="2">
    <source>
        <dbReference type="Proteomes" id="UP000019030"/>
    </source>
</evidence>
<sequence>MSESITLQTPITRGETVISVVSITDTMRQAGSLRGLKLIDVMNSDVDSLITLLPRVTEPALTPTEVAGMDTWDFAQMALGVSAFLQPSSPESKKPVAESKSK</sequence>
<dbReference type="KEGG" id="sfo:Z042_01620"/>
<dbReference type="PATRIC" id="fig|1441930.4.peg.331"/>
<gene>
    <name evidence="1" type="ORF">Z042_01620</name>
</gene>
<dbReference type="AlphaFoldDB" id="W0L3Z6"/>
<dbReference type="OrthoDB" id="7366507at2"/>
<dbReference type="Pfam" id="PF10109">
    <property type="entry name" value="Phage_TAC_7"/>
    <property type="match status" value="1"/>
</dbReference>
<organism evidence="1 2">
    <name type="scientific">Chania multitudinisentens RB-25</name>
    <dbReference type="NCBI Taxonomy" id="1441930"/>
    <lineage>
        <taxon>Bacteria</taxon>
        <taxon>Pseudomonadati</taxon>
        <taxon>Pseudomonadota</taxon>
        <taxon>Gammaproteobacteria</taxon>
        <taxon>Enterobacterales</taxon>
        <taxon>Yersiniaceae</taxon>
        <taxon>Chania</taxon>
    </lineage>
</organism>
<protein>
    <recommendedName>
        <fullName evidence="3">Mu-like prophage FluMu gp41 family protein</fullName>
    </recommendedName>
</protein>
<keyword evidence="2" id="KW-1185">Reference proteome</keyword>
<accession>W0L3Z6</accession>
<name>W0L3Z6_9GAMM</name>
<reference evidence="1 2" key="1">
    <citation type="submission" date="2014-01" db="EMBL/GenBank/DDBJ databases">
        <title>Isolation of Serratia multitudinisentens RB-25 from Ex-Landfill site.</title>
        <authorList>
            <person name="Robson E.H.J."/>
        </authorList>
    </citation>
    <scope>NUCLEOTIDE SEQUENCE [LARGE SCALE GENOMIC DNA]</scope>
    <source>
        <strain evidence="1 2">RB-25</strain>
    </source>
</reference>
<dbReference type="Proteomes" id="UP000019030">
    <property type="component" value="Chromosome"/>
</dbReference>
<dbReference type="eggNOG" id="ENOG5032YUV">
    <property type="taxonomic scope" value="Bacteria"/>
</dbReference>
<evidence type="ECO:0000313" key="1">
    <source>
        <dbReference type="EMBL" id="AHG18478.1"/>
    </source>
</evidence>
<proteinExistence type="predicted"/>
<dbReference type="EMBL" id="CP007044">
    <property type="protein sequence ID" value="AHG18478.1"/>
    <property type="molecule type" value="Genomic_DNA"/>
</dbReference>
<reference evidence="1 2" key="2">
    <citation type="submission" date="2015-03" db="EMBL/GenBank/DDBJ databases">
        <authorList>
            <person name="Chan K.-G."/>
        </authorList>
    </citation>
    <scope>NUCLEOTIDE SEQUENCE [LARGE SCALE GENOMIC DNA]</scope>
    <source>
        <strain evidence="1 2">RB-25</strain>
    </source>
</reference>
<evidence type="ECO:0008006" key="3">
    <source>
        <dbReference type="Google" id="ProtNLM"/>
    </source>
</evidence>
<dbReference type="RefSeq" id="WP_024911044.1">
    <property type="nucleotide sequence ID" value="NZ_CP007044.2"/>
</dbReference>
<dbReference type="HOGENOM" id="CLU_150496_0_1_6"/>
<dbReference type="InterPro" id="IPR019289">
    <property type="entry name" value="Phage_tail_E/E"/>
</dbReference>